<feature type="region of interest" description="Disordered" evidence="1">
    <location>
        <begin position="31"/>
        <end position="71"/>
    </location>
</feature>
<feature type="chain" id="PRO_5047505426" evidence="2">
    <location>
        <begin position="22"/>
        <end position="196"/>
    </location>
</feature>
<protein>
    <submittedName>
        <fullName evidence="4">PRC-barrel domain-containing protein</fullName>
    </submittedName>
</protein>
<sequence length="196" mass="19760">MRKELITAASVLAMMTGAAYAQGAGNQLNMQQDNKSAVTSPTAPGTAAPSNSMSPGSSSSTATTTAPMGSVSAEELLGKTVVGSDGEEIGEVEDVIMDAASGKARQLVISSGGFLGIGEKQIAVDFSNAQPGADDDEIKLSNLTRAQVKDMAEFEYNDSMTSLNRSRDTSGAGRSTTPAAPATPGMGTGTGTTTGQ</sequence>
<dbReference type="RefSeq" id="WP_180286337.1">
    <property type="nucleotide sequence ID" value="NZ_JABFDB010000041.1"/>
</dbReference>
<evidence type="ECO:0000256" key="2">
    <source>
        <dbReference type="SAM" id="SignalP"/>
    </source>
</evidence>
<evidence type="ECO:0000256" key="1">
    <source>
        <dbReference type="SAM" id="MobiDB-lite"/>
    </source>
</evidence>
<dbReference type="SUPFAM" id="SSF50346">
    <property type="entry name" value="PRC-barrel domain"/>
    <property type="match status" value="1"/>
</dbReference>
<dbReference type="Gene3D" id="2.30.30.240">
    <property type="entry name" value="PRC-barrel domain"/>
    <property type="match status" value="1"/>
</dbReference>
<feature type="domain" description="PRC-barrel" evidence="3">
    <location>
        <begin position="68"/>
        <end position="134"/>
    </location>
</feature>
<dbReference type="Proteomes" id="UP000584642">
    <property type="component" value="Unassembled WGS sequence"/>
</dbReference>
<name>A0ABX2TMD4_9PROT</name>
<feature type="region of interest" description="Disordered" evidence="1">
    <location>
        <begin position="157"/>
        <end position="196"/>
    </location>
</feature>
<evidence type="ECO:0000313" key="4">
    <source>
        <dbReference type="EMBL" id="NYZ24562.1"/>
    </source>
</evidence>
<organism evidence="4 5">
    <name type="scientific">Azospirillum oleiclasticum</name>
    <dbReference type="NCBI Taxonomy" id="2735135"/>
    <lineage>
        <taxon>Bacteria</taxon>
        <taxon>Pseudomonadati</taxon>
        <taxon>Pseudomonadota</taxon>
        <taxon>Alphaproteobacteria</taxon>
        <taxon>Rhodospirillales</taxon>
        <taxon>Azospirillaceae</taxon>
        <taxon>Azospirillum</taxon>
    </lineage>
</organism>
<feature type="compositionally biased region" description="Low complexity" evidence="1">
    <location>
        <begin position="47"/>
        <end position="70"/>
    </location>
</feature>
<feature type="compositionally biased region" description="Polar residues" evidence="1">
    <location>
        <begin position="31"/>
        <end position="43"/>
    </location>
</feature>
<evidence type="ECO:0000313" key="5">
    <source>
        <dbReference type="Proteomes" id="UP000584642"/>
    </source>
</evidence>
<feature type="compositionally biased region" description="Gly residues" evidence="1">
    <location>
        <begin position="186"/>
        <end position="196"/>
    </location>
</feature>
<dbReference type="PANTHER" id="PTHR36505:SF1">
    <property type="entry name" value="BLR1072 PROTEIN"/>
    <property type="match status" value="1"/>
</dbReference>
<dbReference type="InterPro" id="IPR027275">
    <property type="entry name" value="PRC-brl_dom"/>
</dbReference>
<evidence type="ECO:0000259" key="3">
    <source>
        <dbReference type="Pfam" id="PF05239"/>
    </source>
</evidence>
<accession>A0ABX2TMD4</accession>
<comment type="caution">
    <text evidence="4">The sequence shown here is derived from an EMBL/GenBank/DDBJ whole genome shotgun (WGS) entry which is preliminary data.</text>
</comment>
<keyword evidence="2" id="KW-0732">Signal</keyword>
<reference evidence="4 5" key="1">
    <citation type="submission" date="2020-05" db="EMBL/GenBank/DDBJ databases">
        <title>Azospirillum oleiclasticum sp. nov, a nitrogen-fixing and heavy crude oil-emulsifying bacterium isolated from the crude oil of Yumen Oilfield.</title>
        <authorList>
            <person name="Wu D."/>
            <person name="Cai M."/>
            <person name="Zhang X."/>
        </authorList>
    </citation>
    <scope>NUCLEOTIDE SEQUENCE [LARGE SCALE GENOMIC DNA]</scope>
    <source>
        <strain evidence="4 5">ROY-1-1-2</strain>
    </source>
</reference>
<feature type="compositionally biased region" description="Low complexity" evidence="1">
    <location>
        <begin position="171"/>
        <end position="185"/>
    </location>
</feature>
<keyword evidence="5" id="KW-1185">Reference proteome</keyword>
<gene>
    <name evidence="4" type="ORF">HND93_33070</name>
</gene>
<proteinExistence type="predicted"/>
<dbReference type="EMBL" id="JABFDB010000041">
    <property type="protein sequence ID" value="NYZ24562.1"/>
    <property type="molecule type" value="Genomic_DNA"/>
</dbReference>
<feature type="signal peptide" evidence="2">
    <location>
        <begin position="1"/>
        <end position="21"/>
    </location>
</feature>
<dbReference type="Pfam" id="PF05239">
    <property type="entry name" value="PRC"/>
    <property type="match status" value="1"/>
</dbReference>
<dbReference type="PANTHER" id="PTHR36505">
    <property type="entry name" value="BLR1072 PROTEIN"/>
    <property type="match status" value="1"/>
</dbReference>
<dbReference type="InterPro" id="IPR011033">
    <property type="entry name" value="PRC_barrel-like_sf"/>
</dbReference>